<name>A0A2K5AQU8_9ARCH</name>
<keyword evidence="1" id="KW-0560">Oxidoreductase</keyword>
<proteinExistence type="predicted"/>
<feature type="domain" description="Pyridoxamine 5'-phosphate oxidase N-terminal" evidence="2">
    <location>
        <begin position="4"/>
        <end position="126"/>
    </location>
</feature>
<dbReference type="RefSeq" id="WP_103287225.1">
    <property type="nucleotide sequence ID" value="NZ_LT981265.1"/>
</dbReference>
<dbReference type="PANTHER" id="PTHR35176:SF6">
    <property type="entry name" value="HEME OXYGENASE HI_0854-RELATED"/>
    <property type="match status" value="1"/>
</dbReference>
<dbReference type="EMBL" id="LT981265">
    <property type="protein sequence ID" value="SPC34023.1"/>
    <property type="molecule type" value="Genomic_DNA"/>
</dbReference>
<dbReference type="Proteomes" id="UP000236248">
    <property type="component" value="Chromosome NCAV"/>
</dbReference>
<dbReference type="KEGG" id="ncv:NCAV_0845"/>
<dbReference type="GO" id="GO:0016627">
    <property type="term" value="F:oxidoreductase activity, acting on the CH-CH group of donors"/>
    <property type="evidence" value="ECO:0007669"/>
    <property type="project" value="TreeGrafter"/>
</dbReference>
<dbReference type="Pfam" id="PF01243">
    <property type="entry name" value="PNPOx_N"/>
    <property type="match status" value="1"/>
</dbReference>
<dbReference type="GO" id="GO:0005829">
    <property type="term" value="C:cytosol"/>
    <property type="evidence" value="ECO:0007669"/>
    <property type="project" value="TreeGrafter"/>
</dbReference>
<reference evidence="4" key="1">
    <citation type="submission" date="2018-01" db="EMBL/GenBank/DDBJ databases">
        <authorList>
            <person name="Kerou L M."/>
        </authorList>
    </citation>
    <scope>NUCLEOTIDE SEQUENCE [LARGE SCALE GENOMIC DNA]</scope>
    <source>
        <strain evidence="4">SCU2</strain>
    </source>
</reference>
<dbReference type="AlphaFoldDB" id="A0A2K5AQU8"/>
<dbReference type="InterPro" id="IPR012349">
    <property type="entry name" value="Split_barrel_FMN-bd"/>
</dbReference>
<dbReference type="InterPro" id="IPR052019">
    <property type="entry name" value="F420H2_bilvrd_red/Heme_oxyg"/>
</dbReference>
<dbReference type="SUPFAM" id="SSF50475">
    <property type="entry name" value="FMN-binding split barrel"/>
    <property type="match status" value="1"/>
</dbReference>
<evidence type="ECO:0000256" key="1">
    <source>
        <dbReference type="ARBA" id="ARBA00023002"/>
    </source>
</evidence>
<evidence type="ECO:0000259" key="2">
    <source>
        <dbReference type="Pfam" id="PF01243"/>
    </source>
</evidence>
<evidence type="ECO:0000313" key="4">
    <source>
        <dbReference type="Proteomes" id="UP000236248"/>
    </source>
</evidence>
<dbReference type="GeneID" id="41594904"/>
<keyword evidence="4" id="KW-1185">Reference proteome</keyword>
<gene>
    <name evidence="3" type="ORF">NCAV_0845</name>
</gene>
<dbReference type="GO" id="GO:0070967">
    <property type="term" value="F:coenzyme F420 binding"/>
    <property type="evidence" value="ECO:0007669"/>
    <property type="project" value="TreeGrafter"/>
</dbReference>
<organism evidence="3 4">
    <name type="scientific">Candidatus Nitrosocaldus cavascurensis</name>
    <dbReference type="NCBI Taxonomy" id="2058097"/>
    <lineage>
        <taxon>Archaea</taxon>
        <taxon>Nitrososphaerota</taxon>
        <taxon>Nitrososphaeria</taxon>
        <taxon>Candidatus Nitrosocaldales</taxon>
        <taxon>Candidatus Nitrosocaldaceae</taxon>
        <taxon>Candidatus Nitrosocaldus</taxon>
    </lineage>
</organism>
<dbReference type="PANTHER" id="PTHR35176">
    <property type="entry name" value="HEME OXYGENASE HI_0854-RELATED"/>
    <property type="match status" value="1"/>
</dbReference>
<evidence type="ECO:0000313" key="3">
    <source>
        <dbReference type="EMBL" id="SPC34023.1"/>
    </source>
</evidence>
<dbReference type="InterPro" id="IPR011576">
    <property type="entry name" value="Pyridox_Oxase_N"/>
</dbReference>
<sequence length="130" mass="14835">MSVEKVEVLLKDKNLAFFATISKDGSPHVVPVWVDFKDGYIIVNTTTSRAKYKNVKRDPRVTISIVDRNDPYNAAMIKGRVVEEVKGEEAEEHIDAMAKKYLGLDRFPFRVDGEERVMLKIMPEKVVLIP</sequence>
<dbReference type="InterPro" id="IPR019920">
    <property type="entry name" value="F420-binding_dom_put"/>
</dbReference>
<dbReference type="Gene3D" id="2.30.110.10">
    <property type="entry name" value="Electron Transport, Fmn-binding Protein, Chain A"/>
    <property type="match status" value="1"/>
</dbReference>
<protein>
    <submittedName>
        <fullName evidence="3">Flavin nucleotide binding protein</fullName>
    </submittedName>
</protein>
<dbReference type="NCBIfam" id="TIGR03618">
    <property type="entry name" value="Rv1155_F420"/>
    <property type="match status" value="1"/>
</dbReference>
<accession>A0A2K5AQU8</accession>